<feature type="compositionally biased region" description="Acidic residues" evidence="1">
    <location>
        <begin position="200"/>
        <end position="213"/>
    </location>
</feature>
<proteinExistence type="predicted"/>
<reference evidence="2" key="1">
    <citation type="submission" date="2021-05" db="EMBL/GenBank/DDBJ databases">
        <title>The genome of the haptophyte Pavlova lutheri (Diacronema luteri, Pavlovales) - a model for lipid biosynthesis in eukaryotic algae.</title>
        <authorList>
            <person name="Hulatt C.J."/>
            <person name="Posewitz M.C."/>
        </authorList>
    </citation>
    <scope>NUCLEOTIDE SEQUENCE</scope>
    <source>
        <strain evidence="2">NIVA-4/92</strain>
    </source>
</reference>
<dbReference type="AlphaFoldDB" id="A0A8J6C972"/>
<organism evidence="2 3">
    <name type="scientific">Diacronema lutheri</name>
    <name type="common">Unicellular marine alga</name>
    <name type="synonym">Monochrysis lutheri</name>
    <dbReference type="NCBI Taxonomy" id="2081491"/>
    <lineage>
        <taxon>Eukaryota</taxon>
        <taxon>Haptista</taxon>
        <taxon>Haptophyta</taxon>
        <taxon>Pavlovophyceae</taxon>
        <taxon>Pavlovales</taxon>
        <taxon>Pavlovaceae</taxon>
        <taxon>Diacronema</taxon>
    </lineage>
</organism>
<evidence type="ECO:0000313" key="2">
    <source>
        <dbReference type="EMBL" id="KAG8459158.1"/>
    </source>
</evidence>
<feature type="compositionally biased region" description="Basic residues" evidence="1">
    <location>
        <begin position="257"/>
        <end position="275"/>
    </location>
</feature>
<name>A0A8J6C972_DIALT</name>
<protein>
    <submittedName>
        <fullName evidence="2">Uncharacterized protein</fullName>
    </submittedName>
</protein>
<accession>A0A8J6C972</accession>
<evidence type="ECO:0000256" key="1">
    <source>
        <dbReference type="SAM" id="MobiDB-lite"/>
    </source>
</evidence>
<gene>
    <name evidence="2" type="ORF">KFE25_002565</name>
</gene>
<dbReference type="EMBL" id="JAGTXO010000044">
    <property type="protein sequence ID" value="KAG8459158.1"/>
    <property type="molecule type" value="Genomic_DNA"/>
</dbReference>
<sequence length="275" mass="29836">MVANRLVSAGRGSCALIARDGFIVGIFTERDYLAALNVCDEEDECVVELEELERRTVELIASSVSAFATSDLLIVEPSCSRDSEALQRKYEARLGGVASHAQQGAEQDALAAAAGASALAVPQASANPQRFPLMIDFSETDQIFRALVQDILVIIAYRGAWVLADDAIGLDWDINLAVFVCAVPAIWWLRGPGAFVRSEIDDEDDEDERDDEVSVGGMRRAGTASVTPPRPREQDPTSTPDATRAAGPTEPPAAKSRSAKRRGRRLRRARIRILD</sequence>
<keyword evidence="3" id="KW-1185">Reference proteome</keyword>
<dbReference type="OrthoDB" id="10640609at2759"/>
<dbReference type="Proteomes" id="UP000751190">
    <property type="component" value="Unassembled WGS sequence"/>
</dbReference>
<comment type="caution">
    <text evidence="2">The sequence shown here is derived from an EMBL/GenBank/DDBJ whole genome shotgun (WGS) entry which is preliminary data.</text>
</comment>
<evidence type="ECO:0000313" key="3">
    <source>
        <dbReference type="Proteomes" id="UP000751190"/>
    </source>
</evidence>
<feature type="region of interest" description="Disordered" evidence="1">
    <location>
        <begin position="200"/>
        <end position="275"/>
    </location>
</feature>